<reference evidence="3" key="1">
    <citation type="submission" date="2022-03" db="EMBL/GenBank/DDBJ databases">
        <authorList>
            <person name="Alioto T."/>
            <person name="Alioto T."/>
            <person name="Gomez Garrido J."/>
        </authorList>
    </citation>
    <scope>NUCLEOTIDE SEQUENCE</scope>
</reference>
<keyword evidence="1" id="KW-0175">Coiled coil</keyword>
<evidence type="ECO:0000256" key="2">
    <source>
        <dbReference type="SAM" id="MobiDB-lite"/>
    </source>
</evidence>
<dbReference type="AlphaFoldDB" id="A0AAD1T6T3"/>
<proteinExistence type="predicted"/>
<accession>A0AAD1T6T3</accession>
<feature type="region of interest" description="Disordered" evidence="2">
    <location>
        <begin position="54"/>
        <end position="78"/>
    </location>
</feature>
<evidence type="ECO:0000256" key="1">
    <source>
        <dbReference type="SAM" id="Coils"/>
    </source>
</evidence>
<dbReference type="PANTHER" id="PTHR18853:SF9">
    <property type="entry name" value="COILED-COIL DOMAIN-CONTAINING PROTEIN 27"/>
    <property type="match status" value="1"/>
</dbReference>
<feature type="compositionally biased region" description="Low complexity" evidence="2">
    <location>
        <begin position="277"/>
        <end position="286"/>
    </location>
</feature>
<feature type="coiled-coil region" evidence="1">
    <location>
        <begin position="415"/>
        <end position="477"/>
    </location>
</feature>
<evidence type="ECO:0008006" key="5">
    <source>
        <dbReference type="Google" id="ProtNLM"/>
    </source>
</evidence>
<feature type="coiled-coil region" evidence="1">
    <location>
        <begin position="339"/>
        <end position="387"/>
    </location>
</feature>
<evidence type="ECO:0000313" key="4">
    <source>
        <dbReference type="Proteomes" id="UP001295444"/>
    </source>
</evidence>
<dbReference type="InterPro" id="IPR052642">
    <property type="entry name" value="CC-FHA_domain"/>
</dbReference>
<organism evidence="3 4">
    <name type="scientific">Pelobates cultripes</name>
    <name type="common">Western spadefoot toad</name>
    <dbReference type="NCBI Taxonomy" id="61616"/>
    <lineage>
        <taxon>Eukaryota</taxon>
        <taxon>Metazoa</taxon>
        <taxon>Chordata</taxon>
        <taxon>Craniata</taxon>
        <taxon>Vertebrata</taxon>
        <taxon>Euteleostomi</taxon>
        <taxon>Amphibia</taxon>
        <taxon>Batrachia</taxon>
        <taxon>Anura</taxon>
        <taxon>Pelobatoidea</taxon>
        <taxon>Pelobatidae</taxon>
        <taxon>Pelobates</taxon>
    </lineage>
</organism>
<dbReference type="PANTHER" id="PTHR18853">
    <property type="entry name" value="FORKHEAD-ASSOCIATED DOMAIN-CONTAINING PROTEIN 1-RELATED"/>
    <property type="match status" value="1"/>
</dbReference>
<feature type="compositionally biased region" description="Polar residues" evidence="2">
    <location>
        <begin position="227"/>
        <end position="242"/>
    </location>
</feature>
<keyword evidence="4" id="KW-1185">Reference proteome</keyword>
<feature type="compositionally biased region" description="Basic and acidic residues" evidence="2">
    <location>
        <begin position="258"/>
        <end position="271"/>
    </location>
</feature>
<feature type="compositionally biased region" description="Polar residues" evidence="2">
    <location>
        <begin position="66"/>
        <end position="78"/>
    </location>
</feature>
<dbReference type="Gene3D" id="1.10.287.1490">
    <property type="match status" value="1"/>
</dbReference>
<sequence length="574" mass="66401">MRSHYVEIVKESFTKMKEEIGLKMQSFYEPQWTRNRRPETAIWKISKMDARRESYSKSAPERGNPFETQSLITPSSPASSLDNYSTSGVINLQSSNGSLRESYRLNNTSLFAHHIDRKLPLINSSSDFSKTSMSVDGSSIHIPNSGYHSSQTYLTSVELKTPWYISLLHEKERYLLKLGEEINRLSRYEVECKKKDEIICNLKNVILQLESDLKQAVHIEVDSQQEDTAIKQNNEPNQLTSSKKPHINTCPINNNFQDESKDSTLSHRDSEMNPEGNNLNSLSNVSESHKESEPIPPETENVVKTHRAEGQSNDSEEDYFIQSQTDGGMVVPNIKVKQINELQKELDNLKKDHEISKGTIFSLKRRVSFQESQLRRTESEKDILEKHLKERVVQIQAMSTKFSSLREERKHEDMMAAIEKDNYNLRELISELKSELMKRNYVIGDLKTQIQKLQKEISEYQKQVKKREDERNVIQSKAEDLESSEQHVKVSLECLQSRFERFRSKIIQATFSAPGVKFPHVEIPDNEALEAMQRIITERSDYHQQLKQKGVKVPPLHSLETITKQLPSTPRKHK</sequence>
<feature type="region of interest" description="Disordered" evidence="2">
    <location>
        <begin position="227"/>
        <end position="316"/>
    </location>
</feature>
<gene>
    <name evidence="3" type="ORF">PECUL_23A009440</name>
</gene>
<dbReference type="EMBL" id="OW240921">
    <property type="protein sequence ID" value="CAH2319770.1"/>
    <property type="molecule type" value="Genomic_DNA"/>
</dbReference>
<name>A0AAD1T6T3_PELCU</name>
<evidence type="ECO:0000313" key="3">
    <source>
        <dbReference type="EMBL" id="CAH2319770.1"/>
    </source>
</evidence>
<protein>
    <recommendedName>
        <fullName evidence="5">Coiled-coil domain containing 27</fullName>
    </recommendedName>
</protein>
<dbReference type="Proteomes" id="UP001295444">
    <property type="component" value="Chromosome 10"/>
</dbReference>